<evidence type="ECO:0000313" key="5">
    <source>
        <dbReference type="RefSeq" id="XP_005102994.1"/>
    </source>
</evidence>
<dbReference type="PROSITE" id="PS51257">
    <property type="entry name" value="PROKAR_LIPOPROTEIN"/>
    <property type="match status" value="1"/>
</dbReference>
<evidence type="ECO:0000256" key="1">
    <source>
        <dbReference type="SAM" id="SignalP"/>
    </source>
</evidence>
<dbReference type="RefSeq" id="XP_005102994.1">
    <property type="nucleotide sequence ID" value="XM_005102937.1"/>
</dbReference>
<dbReference type="Proteomes" id="UP000694888">
    <property type="component" value="Unplaced"/>
</dbReference>
<protein>
    <submittedName>
        <fullName evidence="3 4">Uncharacterized protein LOC101851059</fullName>
    </submittedName>
</protein>
<dbReference type="GeneID" id="101851059"/>
<proteinExistence type="predicted"/>
<name>A0ABM0JW95_APLCA</name>
<gene>
    <name evidence="3 4 5" type="primary">LOC101851059</name>
</gene>
<feature type="chain" id="PRO_5045021116" evidence="1">
    <location>
        <begin position="21"/>
        <end position="101"/>
    </location>
</feature>
<feature type="signal peptide" evidence="1">
    <location>
        <begin position="1"/>
        <end position="20"/>
    </location>
</feature>
<keyword evidence="1" id="KW-0732">Signal</keyword>
<evidence type="ECO:0000313" key="2">
    <source>
        <dbReference type="Proteomes" id="UP000694888"/>
    </source>
</evidence>
<accession>A0ABM0JW95</accession>
<keyword evidence="2" id="KW-1185">Reference proteome</keyword>
<evidence type="ECO:0000313" key="4">
    <source>
        <dbReference type="RefSeq" id="XP_005102993.1"/>
    </source>
</evidence>
<reference evidence="3 4" key="1">
    <citation type="submission" date="2025-05" db="UniProtKB">
        <authorList>
            <consortium name="RefSeq"/>
        </authorList>
    </citation>
    <scope>IDENTIFICATION</scope>
</reference>
<organism evidence="2 5">
    <name type="scientific">Aplysia californica</name>
    <name type="common">California sea hare</name>
    <dbReference type="NCBI Taxonomy" id="6500"/>
    <lineage>
        <taxon>Eukaryota</taxon>
        <taxon>Metazoa</taxon>
        <taxon>Spiralia</taxon>
        <taxon>Lophotrochozoa</taxon>
        <taxon>Mollusca</taxon>
        <taxon>Gastropoda</taxon>
        <taxon>Heterobranchia</taxon>
        <taxon>Euthyneura</taxon>
        <taxon>Tectipleura</taxon>
        <taxon>Aplysiida</taxon>
        <taxon>Aplysioidea</taxon>
        <taxon>Aplysiidae</taxon>
        <taxon>Aplysia</taxon>
    </lineage>
</organism>
<dbReference type="RefSeq" id="XP_005102993.1">
    <property type="nucleotide sequence ID" value="XM_005102936.2"/>
</dbReference>
<evidence type="ECO:0000313" key="3">
    <source>
        <dbReference type="RefSeq" id="XP_005102992.1"/>
    </source>
</evidence>
<sequence length="101" mass="10980">MKRVLAISLLSLSTVGLVLSTACPPDICDRVDCEPVEPATCTGKVVKNTDRCGCCDVCMDVIKPFQPCMDTVRADPPTAVCQDGYWCDNLRERCTILLPGK</sequence>
<dbReference type="RefSeq" id="XP_005102992.1">
    <property type="nucleotide sequence ID" value="XM_005102935.2"/>
</dbReference>